<evidence type="ECO:0000256" key="8">
    <source>
        <dbReference type="ARBA" id="ARBA00023143"/>
    </source>
</evidence>
<dbReference type="PANTHER" id="PTHR34933">
    <property type="entry name" value="FLAGELLAR L-RING PROTEIN"/>
    <property type="match status" value="1"/>
</dbReference>
<reference evidence="12 13" key="1">
    <citation type="submission" date="2014-03" db="EMBL/GenBank/DDBJ databases">
        <title>Complete genome sequence of Pseudomonas stutzeri 19SMN4.</title>
        <authorList>
            <person name="Brunet-Galmes I."/>
            <person name="Nogales B."/>
            <person name="Busquets A."/>
            <person name="Pena A."/>
            <person name="Gomila M."/>
            <person name="Garcia-Valdes E."/>
            <person name="Lalucat J."/>
            <person name="Bennasar A."/>
            <person name="Bosch R."/>
        </authorList>
    </citation>
    <scope>NUCLEOTIDE SEQUENCE [LARGE SCALE GENOMIC DNA]</scope>
    <source>
        <strain evidence="12 13">19SMN4</strain>
    </source>
</reference>
<comment type="function">
    <text evidence="1 11">Assembles around the rod to form the L-ring and probably protects the motor/basal body from shearing forces during rotation.</text>
</comment>
<proteinExistence type="inferred from homology"/>
<evidence type="ECO:0000256" key="3">
    <source>
        <dbReference type="ARBA" id="ARBA00006929"/>
    </source>
</evidence>
<dbReference type="InterPro" id="IPR000527">
    <property type="entry name" value="Flag_Lring"/>
</dbReference>
<comment type="subcellular location">
    <subcellularLocation>
        <location evidence="11">Cell outer membrane</location>
        <topology evidence="11">Lipid-anchor</topology>
    </subcellularLocation>
    <subcellularLocation>
        <location evidence="11">Bacterial flagellum basal body</location>
    </subcellularLocation>
    <subcellularLocation>
        <location evidence="2">Membrane</location>
        <topology evidence="2">Lipid-anchor</topology>
    </subcellularLocation>
</comment>
<dbReference type="GO" id="GO:0009279">
    <property type="term" value="C:cell outer membrane"/>
    <property type="evidence" value="ECO:0007669"/>
    <property type="project" value="UniProtKB-SubCell"/>
</dbReference>
<dbReference type="Proteomes" id="UP000025238">
    <property type="component" value="Chromosome"/>
</dbReference>
<dbReference type="PROSITE" id="PS51257">
    <property type="entry name" value="PROKAR_LIPOPROTEIN"/>
    <property type="match status" value="1"/>
</dbReference>
<keyword evidence="10 11" id="KW-0449">Lipoprotein</keyword>
<sequence length="222" mass="23714">MPMKPIALLFAFLLLGGCASFDELLPDEDSSEYEPLELDYSLPPTTGGGLFRSGYGGSLVSDRRAVRVGDILTVVLDESTQSSKSAGTSFGKESSVGIGVPTVLGKTYPDVETSASGEREFKGSAKSSQQNTLRGSIAVSVHRVLPNGTLLIKGEKALRLNQGDEYIRLTGLVRIDDINRYNQVSSQSVANAKISYAGRGVLNDSNSAGWLTRFFASPLFPL</sequence>
<name>A0A023WYE6_STUST</name>
<keyword evidence="12" id="KW-0966">Cell projection</keyword>
<dbReference type="KEGG" id="pstu:UIB01_21115"/>
<comment type="similarity">
    <text evidence="3 11">Belongs to the FlgH family.</text>
</comment>
<evidence type="ECO:0000256" key="11">
    <source>
        <dbReference type="HAMAP-Rule" id="MF_00415"/>
    </source>
</evidence>
<keyword evidence="6 11" id="KW-0472">Membrane</keyword>
<evidence type="ECO:0000256" key="5">
    <source>
        <dbReference type="ARBA" id="ARBA00022729"/>
    </source>
</evidence>
<accession>A0A023WYE6</accession>
<evidence type="ECO:0000313" key="12">
    <source>
        <dbReference type="EMBL" id="AHY44839.1"/>
    </source>
</evidence>
<comment type="subunit">
    <text evidence="4 11">The basal body constitutes a major portion of the flagellar organelle and consists of four rings (L,P,S, and M) mounted on a central rod.</text>
</comment>
<dbReference type="NCBIfam" id="NF001304">
    <property type="entry name" value="PRK00249.1-4"/>
    <property type="match status" value="1"/>
</dbReference>
<evidence type="ECO:0000256" key="4">
    <source>
        <dbReference type="ARBA" id="ARBA00011439"/>
    </source>
</evidence>
<dbReference type="GO" id="GO:0009427">
    <property type="term" value="C:bacterial-type flagellum basal body, distal rod, L ring"/>
    <property type="evidence" value="ECO:0007669"/>
    <property type="project" value="InterPro"/>
</dbReference>
<evidence type="ECO:0000256" key="1">
    <source>
        <dbReference type="ARBA" id="ARBA00002591"/>
    </source>
</evidence>
<evidence type="ECO:0000256" key="2">
    <source>
        <dbReference type="ARBA" id="ARBA00004635"/>
    </source>
</evidence>
<evidence type="ECO:0000256" key="9">
    <source>
        <dbReference type="ARBA" id="ARBA00023237"/>
    </source>
</evidence>
<dbReference type="NCBIfam" id="NF009072">
    <property type="entry name" value="PRK12407.1"/>
    <property type="match status" value="1"/>
</dbReference>
<dbReference type="EMBL" id="CP007509">
    <property type="protein sequence ID" value="AHY44839.1"/>
    <property type="molecule type" value="Genomic_DNA"/>
</dbReference>
<keyword evidence="12" id="KW-0282">Flagellum</keyword>
<organism evidence="12 13">
    <name type="scientific">Stutzerimonas stutzeri</name>
    <name type="common">Pseudomonas stutzeri</name>
    <dbReference type="NCBI Taxonomy" id="316"/>
    <lineage>
        <taxon>Bacteria</taxon>
        <taxon>Pseudomonadati</taxon>
        <taxon>Pseudomonadota</taxon>
        <taxon>Gammaproteobacteria</taxon>
        <taxon>Pseudomonadales</taxon>
        <taxon>Pseudomonadaceae</taxon>
        <taxon>Stutzerimonas</taxon>
    </lineage>
</organism>
<dbReference type="PATRIC" id="fig|316.97.peg.4226"/>
<evidence type="ECO:0000256" key="6">
    <source>
        <dbReference type="ARBA" id="ARBA00023136"/>
    </source>
</evidence>
<keyword evidence="9 11" id="KW-0998">Cell outer membrane</keyword>
<evidence type="ECO:0000256" key="10">
    <source>
        <dbReference type="ARBA" id="ARBA00023288"/>
    </source>
</evidence>
<dbReference type="PRINTS" id="PR01008">
    <property type="entry name" value="FLGLRINGFLGH"/>
</dbReference>
<keyword evidence="8 11" id="KW-0975">Bacterial flagellum</keyword>
<dbReference type="PANTHER" id="PTHR34933:SF1">
    <property type="entry name" value="FLAGELLAR L-RING PROTEIN"/>
    <property type="match status" value="1"/>
</dbReference>
<keyword evidence="5 11" id="KW-0732">Signal</keyword>
<dbReference type="Pfam" id="PF02107">
    <property type="entry name" value="FlgH"/>
    <property type="match status" value="1"/>
</dbReference>
<dbReference type="AlphaFoldDB" id="A0A023WYE6"/>
<keyword evidence="12" id="KW-0969">Cilium</keyword>
<evidence type="ECO:0000256" key="7">
    <source>
        <dbReference type="ARBA" id="ARBA00023139"/>
    </source>
</evidence>
<keyword evidence="7" id="KW-0564">Palmitate</keyword>
<dbReference type="GO" id="GO:0071973">
    <property type="term" value="P:bacterial-type flagellum-dependent cell motility"/>
    <property type="evidence" value="ECO:0007669"/>
    <property type="project" value="InterPro"/>
</dbReference>
<dbReference type="GO" id="GO:0003774">
    <property type="term" value="F:cytoskeletal motor activity"/>
    <property type="evidence" value="ECO:0007669"/>
    <property type="project" value="InterPro"/>
</dbReference>
<dbReference type="HAMAP" id="MF_00415">
    <property type="entry name" value="FlgH"/>
    <property type="match status" value="1"/>
</dbReference>
<evidence type="ECO:0000313" key="13">
    <source>
        <dbReference type="Proteomes" id="UP000025238"/>
    </source>
</evidence>
<protein>
    <recommendedName>
        <fullName evidence="11">Flagellar L-ring protein</fullName>
    </recommendedName>
    <alternativeName>
        <fullName evidence="11">Basal body L-ring protein</fullName>
    </alternativeName>
</protein>
<gene>
    <name evidence="11 12" type="primary">flgH</name>
    <name evidence="12" type="ORF">UIB01_21115</name>
</gene>